<dbReference type="PANTHER" id="PTHR42743">
    <property type="entry name" value="AMINO-ACID AMINOTRANSFERASE"/>
    <property type="match status" value="1"/>
</dbReference>
<comment type="catalytic activity">
    <reaction evidence="8">
        <text>L-valine + 2-oxoglutarate = 3-methyl-2-oxobutanoate + L-glutamate</text>
        <dbReference type="Rhea" id="RHEA:24813"/>
        <dbReference type="ChEBI" id="CHEBI:11851"/>
        <dbReference type="ChEBI" id="CHEBI:16810"/>
        <dbReference type="ChEBI" id="CHEBI:29985"/>
        <dbReference type="ChEBI" id="CHEBI:57762"/>
        <dbReference type="EC" id="2.6.1.42"/>
    </reaction>
</comment>
<keyword evidence="14" id="KW-1185">Reference proteome</keyword>
<evidence type="ECO:0000256" key="3">
    <source>
        <dbReference type="ARBA" id="ARBA00004931"/>
    </source>
</evidence>
<keyword evidence="7 12" id="KW-0663">Pyridoxal phosphate</keyword>
<dbReference type="SUPFAM" id="SSF56752">
    <property type="entry name" value="D-aminoacid aminotransferase-like PLP-dependent enzymes"/>
    <property type="match status" value="1"/>
</dbReference>
<evidence type="ECO:0000256" key="2">
    <source>
        <dbReference type="ARBA" id="ARBA00004824"/>
    </source>
</evidence>
<comment type="catalytic activity">
    <reaction evidence="10">
        <text>L-leucine + 2-oxoglutarate = 4-methyl-2-oxopentanoate + L-glutamate</text>
        <dbReference type="Rhea" id="RHEA:18321"/>
        <dbReference type="ChEBI" id="CHEBI:16810"/>
        <dbReference type="ChEBI" id="CHEBI:17865"/>
        <dbReference type="ChEBI" id="CHEBI:29985"/>
        <dbReference type="ChEBI" id="CHEBI:57427"/>
        <dbReference type="EC" id="2.6.1.42"/>
    </reaction>
</comment>
<protein>
    <recommendedName>
        <fullName evidence="6">branched-chain-amino-acid transaminase</fullName>
        <ecNumber evidence="6">2.6.1.42</ecNumber>
    </recommendedName>
</protein>
<evidence type="ECO:0000256" key="6">
    <source>
        <dbReference type="ARBA" id="ARBA00013053"/>
    </source>
</evidence>
<dbReference type="InterPro" id="IPR050571">
    <property type="entry name" value="Class-IV_PLP-Dep_Aminotrnsfr"/>
</dbReference>
<evidence type="ECO:0000256" key="9">
    <source>
        <dbReference type="ARBA" id="ARBA00048798"/>
    </source>
</evidence>
<comment type="pathway">
    <text evidence="4">Amino-acid biosynthesis; L-leucine biosynthesis; L-leucine from 3-methyl-2-oxobutanoate: step 4/4.</text>
</comment>
<keyword evidence="13" id="KW-0032">Aminotransferase</keyword>
<evidence type="ECO:0000313" key="14">
    <source>
        <dbReference type="Proteomes" id="UP000615593"/>
    </source>
</evidence>
<proteinExistence type="inferred from homology"/>
<comment type="catalytic activity">
    <reaction evidence="9">
        <text>L-isoleucine + 2-oxoglutarate = (S)-3-methyl-2-oxopentanoate + L-glutamate</text>
        <dbReference type="Rhea" id="RHEA:24801"/>
        <dbReference type="ChEBI" id="CHEBI:16810"/>
        <dbReference type="ChEBI" id="CHEBI:29985"/>
        <dbReference type="ChEBI" id="CHEBI:35146"/>
        <dbReference type="ChEBI" id="CHEBI:58045"/>
        <dbReference type="EC" id="2.6.1.42"/>
    </reaction>
</comment>
<comment type="cofactor">
    <cofactor evidence="1 12">
        <name>pyridoxal 5'-phosphate</name>
        <dbReference type="ChEBI" id="CHEBI:597326"/>
    </cofactor>
</comment>
<comment type="pathway">
    <text evidence="3">Amino-acid biosynthesis; L-valine biosynthesis; L-valine from pyruvate: step 4/4.</text>
</comment>
<organism evidence="13 14">
    <name type="scientific">Mesonia mobilis</name>
    <dbReference type="NCBI Taxonomy" id="369791"/>
    <lineage>
        <taxon>Bacteria</taxon>
        <taxon>Pseudomonadati</taxon>
        <taxon>Bacteroidota</taxon>
        <taxon>Flavobacteriia</taxon>
        <taxon>Flavobacteriales</taxon>
        <taxon>Flavobacteriaceae</taxon>
        <taxon>Mesonia</taxon>
    </lineage>
</organism>
<evidence type="ECO:0000256" key="1">
    <source>
        <dbReference type="ARBA" id="ARBA00001933"/>
    </source>
</evidence>
<dbReference type="EMBL" id="BMWY01000002">
    <property type="protein sequence ID" value="GGZ48452.1"/>
    <property type="molecule type" value="Genomic_DNA"/>
</dbReference>
<dbReference type="InterPro" id="IPR001544">
    <property type="entry name" value="Aminotrans_IV"/>
</dbReference>
<evidence type="ECO:0000256" key="12">
    <source>
        <dbReference type="RuleBase" id="RU004516"/>
    </source>
</evidence>
<dbReference type="Gene3D" id="3.20.10.10">
    <property type="entry name" value="D-amino Acid Aminotransferase, subunit A, domain 2"/>
    <property type="match status" value="1"/>
</dbReference>
<keyword evidence="13" id="KW-0808">Transferase</keyword>
<dbReference type="Pfam" id="PF01063">
    <property type="entry name" value="Aminotran_4"/>
    <property type="match status" value="1"/>
</dbReference>
<dbReference type="PROSITE" id="PS00770">
    <property type="entry name" value="AA_TRANSFER_CLASS_4"/>
    <property type="match status" value="1"/>
</dbReference>
<evidence type="ECO:0000256" key="8">
    <source>
        <dbReference type="ARBA" id="ARBA00048212"/>
    </source>
</evidence>
<dbReference type="InterPro" id="IPR036038">
    <property type="entry name" value="Aminotransferase-like"/>
</dbReference>
<reference evidence="14" key="1">
    <citation type="journal article" date="2019" name="Int. J. Syst. Evol. Microbiol.">
        <title>The Global Catalogue of Microorganisms (GCM) 10K type strain sequencing project: providing services to taxonomists for standard genome sequencing and annotation.</title>
        <authorList>
            <consortium name="The Broad Institute Genomics Platform"/>
            <consortium name="The Broad Institute Genome Sequencing Center for Infectious Disease"/>
            <person name="Wu L."/>
            <person name="Ma J."/>
        </authorList>
    </citation>
    <scope>NUCLEOTIDE SEQUENCE [LARGE SCALE GENOMIC DNA]</scope>
    <source>
        <strain evidence="14">KCTC 12708</strain>
    </source>
</reference>
<comment type="similarity">
    <text evidence="5 11">Belongs to the class-IV pyridoxal-phosphate-dependent aminotransferase family.</text>
</comment>
<gene>
    <name evidence="13" type="ORF">GCM10008088_07090</name>
</gene>
<dbReference type="Gene3D" id="3.30.470.10">
    <property type="match status" value="1"/>
</dbReference>
<dbReference type="EC" id="2.6.1.42" evidence="6"/>
<evidence type="ECO:0000256" key="5">
    <source>
        <dbReference type="ARBA" id="ARBA00009320"/>
    </source>
</evidence>
<dbReference type="PANTHER" id="PTHR42743:SF11">
    <property type="entry name" value="AMINODEOXYCHORISMATE LYASE"/>
    <property type="match status" value="1"/>
</dbReference>
<dbReference type="GeneID" id="94368371"/>
<evidence type="ECO:0000313" key="13">
    <source>
        <dbReference type="EMBL" id="GGZ48452.1"/>
    </source>
</evidence>
<accession>A0ABQ3BKL9</accession>
<evidence type="ECO:0000256" key="7">
    <source>
        <dbReference type="ARBA" id="ARBA00022898"/>
    </source>
</evidence>
<evidence type="ECO:0000256" key="10">
    <source>
        <dbReference type="ARBA" id="ARBA00049229"/>
    </source>
</evidence>
<comment type="caution">
    <text evidence="13">The sequence shown here is derived from an EMBL/GenBank/DDBJ whole genome shotgun (WGS) entry which is preliminary data.</text>
</comment>
<evidence type="ECO:0000256" key="11">
    <source>
        <dbReference type="RuleBase" id="RU004106"/>
    </source>
</evidence>
<dbReference type="Proteomes" id="UP000615593">
    <property type="component" value="Unassembled WGS sequence"/>
</dbReference>
<dbReference type="InterPro" id="IPR018300">
    <property type="entry name" value="Aminotrans_IV_CS"/>
</dbReference>
<evidence type="ECO:0000256" key="4">
    <source>
        <dbReference type="ARBA" id="ARBA00005072"/>
    </source>
</evidence>
<name>A0ABQ3BKL9_9FLAO</name>
<dbReference type="CDD" id="cd00449">
    <property type="entry name" value="PLPDE_IV"/>
    <property type="match status" value="1"/>
</dbReference>
<dbReference type="RefSeq" id="WP_027884095.1">
    <property type="nucleotide sequence ID" value="NZ_BMWY01000002.1"/>
</dbReference>
<dbReference type="InterPro" id="IPR043132">
    <property type="entry name" value="BCAT-like_C"/>
</dbReference>
<dbReference type="InterPro" id="IPR043131">
    <property type="entry name" value="BCAT-like_N"/>
</dbReference>
<dbReference type="GO" id="GO:0008483">
    <property type="term" value="F:transaminase activity"/>
    <property type="evidence" value="ECO:0007669"/>
    <property type="project" value="UniProtKB-KW"/>
</dbReference>
<sequence>MIHFEGELLEDQNAKLDLDNRSFNYGDGLFETIRVINGKIMFWEDHYFRLMASMRILRMEIPMNFSPEYLEEQILQLIEANGLSQKPVKVKINVYRKPGGLYRPTTREVGYAIRTYELENPFYILNEEDYEVELFKDHYLTSGLLSTLKSTNKTLNILASIFAEENAYQNCLLVNENKSIVEAINGNLFVVKGNKIKTSPLSDGCLNGITRKQLIGIIQKTEEFTFEEASISPFELQKADELFITNVISGIQPITKYRKKKFENKVAKQLLAKLNTTARLG</sequence>
<comment type="pathway">
    <text evidence="2">Amino-acid biosynthesis; L-isoleucine biosynthesis; L-isoleucine from 2-oxobutanoate: step 4/4.</text>
</comment>